<dbReference type="OrthoDB" id="1045822at2759"/>
<feature type="compositionally biased region" description="Low complexity" evidence="1">
    <location>
        <begin position="66"/>
        <end position="81"/>
    </location>
</feature>
<feature type="region of interest" description="Disordered" evidence="1">
    <location>
        <begin position="66"/>
        <end position="87"/>
    </location>
</feature>
<evidence type="ECO:0000256" key="1">
    <source>
        <dbReference type="SAM" id="MobiDB-lite"/>
    </source>
</evidence>
<keyword evidence="3" id="KW-1185">Reference proteome</keyword>
<feature type="compositionally biased region" description="Low complexity" evidence="1">
    <location>
        <begin position="15"/>
        <end position="26"/>
    </location>
</feature>
<reference evidence="2 3" key="1">
    <citation type="submission" date="2018-05" db="EMBL/GenBank/DDBJ databases">
        <title>Genome sequencing and assembly of the regulated plant pathogen Lachnellula willkommii and related sister species for the development of diagnostic species identification markers.</title>
        <authorList>
            <person name="Giroux E."/>
            <person name="Bilodeau G."/>
        </authorList>
    </citation>
    <scope>NUCLEOTIDE SEQUENCE [LARGE SCALE GENOMIC DNA]</scope>
    <source>
        <strain evidence="2 3">CBS 197.66</strain>
    </source>
</reference>
<evidence type="ECO:0000313" key="3">
    <source>
        <dbReference type="Proteomes" id="UP000462212"/>
    </source>
</evidence>
<feature type="region of interest" description="Disordered" evidence="1">
    <location>
        <begin position="1"/>
        <end position="26"/>
    </location>
</feature>
<name>A0A8H8U4N8_9HELO</name>
<evidence type="ECO:0000313" key="2">
    <source>
        <dbReference type="EMBL" id="TVY31340.1"/>
    </source>
</evidence>
<dbReference type="Proteomes" id="UP000462212">
    <property type="component" value="Unassembled WGS sequence"/>
</dbReference>
<protein>
    <submittedName>
        <fullName evidence="2">Uncharacterized protein</fullName>
    </submittedName>
</protein>
<dbReference type="EMBL" id="QGMJ01001647">
    <property type="protein sequence ID" value="TVY31340.1"/>
    <property type="molecule type" value="Genomic_DNA"/>
</dbReference>
<feature type="non-terminal residue" evidence="2">
    <location>
        <position position="108"/>
    </location>
</feature>
<organism evidence="2 3">
    <name type="scientific">Lachnellula subtilissima</name>
    <dbReference type="NCBI Taxonomy" id="602034"/>
    <lineage>
        <taxon>Eukaryota</taxon>
        <taxon>Fungi</taxon>
        <taxon>Dikarya</taxon>
        <taxon>Ascomycota</taxon>
        <taxon>Pezizomycotina</taxon>
        <taxon>Leotiomycetes</taxon>
        <taxon>Helotiales</taxon>
        <taxon>Lachnaceae</taxon>
        <taxon>Lachnellula</taxon>
    </lineage>
</organism>
<proteinExistence type="predicted"/>
<sequence length="108" mass="11373">MSEAKEAPPTAPITQQPVPQSQPVDSPAYKQITTVIGTEKWTNGLFDCFTGDDNLCTLPIHVSKAASAPASSSAKPKPASAIRPSRRTSASTMTVCFGAVRVAVMRRG</sequence>
<comment type="caution">
    <text evidence="2">The sequence shown here is derived from an EMBL/GenBank/DDBJ whole genome shotgun (WGS) entry which is preliminary data.</text>
</comment>
<gene>
    <name evidence="2" type="ORF">LSUB1_G008720</name>
</gene>
<accession>A0A8H8U4N8</accession>
<dbReference type="AlphaFoldDB" id="A0A8H8U4N8"/>